<keyword evidence="1" id="KW-0175">Coiled coil</keyword>
<dbReference type="RefSeq" id="WP_230002005.1">
    <property type="nucleotide sequence ID" value="NZ_CP087134.1"/>
</dbReference>
<organism evidence="4 5">
    <name type="scientific">Flavobacterium cupriresistens</name>
    <dbReference type="NCBI Taxonomy" id="2893885"/>
    <lineage>
        <taxon>Bacteria</taxon>
        <taxon>Pseudomonadati</taxon>
        <taxon>Bacteroidota</taxon>
        <taxon>Flavobacteriia</taxon>
        <taxon>Flavobacteriales</taxon>
        <taxon>Flavobacteriaceae</taxon>
        <taxon>Flavobacterium</taxon>
    </lineage>
</organism>
<protein>
    <submittedName>
        <fullName evidence="4">HlyD family efflux transporter periplasmic adaptor subunit</fullName>
    </submittedName>
</protein>
<evidence type="ECO:0000313" key="5">
    <source>
        <dbReference type="Proteomes" id="UP001273350"/>
    </source>
</evidence>
<feature type="coiled-coil region" evidence="1">
    <location>
        <begin position="97"/>
        <end position="148"/>
    </location>
</feature>
<dbReference type="PROSITE" id="PS51257">
    <property type="entry name" value="PROKAR_LIPOPROTEIN"/>
    <property type="match status" value="1"/>
</dbReference>
<evidence type="ECO:0000256" key="2">
    <source>
        <dbReference type="SAM" id="SignalP"/>
    </source>
</evidence>
<dbReference type="Proteomes" id="UP001273350">
    <property type="component" value="Unassembled WGS sequence"/>
</dbReference>
<dbReference type="PANTHER" id="PTHR30469">
    <property type="entry name" value="MULTIDRUG RESISTANCE PROTEIN MDTA"/>
    <property type="match status" value="1"/>
</dbReference>
<sequence>MKINKLLLLLIASLFIVSCGNKENQFDASGSFEAVETILSAEANGQILKLDVQEGQTLNPGEVVGLIDSTQLHISRLQLKQNKKAILIGKPTINIQTESLKKQLANAELDVNRTQKLVQDGVASQKQLDDANAKATTLRSQIRAQENSLQTTTESMTEQANTVAEQLKGTNDQLNKCVITNPIKGVVLAKYAEQYEMAVIGKPLYKIANTETLDLRAYITGTQLPQIKMGQQVTVRIDQGNDKYKEYPGTITWISDKSEFSPKTIQTKDERANLVYAIKVKVKNDGYIKIGMYGEVNWTK</sequence>
<dbReference type="EMBL" id="JAWXVI010000004">
    <property type="protein sequence ID" value="MDX6189296.1"/>
    <property type="molecule type" value="Genomic_DNA"/>
</dbReference>
<gene>
    <name evidence="4" type="ORF">SGQ83_08065</name>
</gene>
<keyword evidence="2" id="KW-0732">Signal</keyword>
<accession>A0ABU4RAM5</accession>
<feature type="domain" description="Multidrug resistance protein MdtA-like alpha-helical hairpin" evidence="3">
    <location>
        <begin position="103"/>
        <end position="151"/>
    </location>
</feature>
<feature type="chain" id="PRO_5045608010" evidence="2">
    <location>
        <begin position="23"/>
        <end position="300"/>
    </location>
</feature>
<name>A0ABU4RAM5_9FLAO</name>
<feature type="signal peptide" evidence="2">
    <location>
        <begin position="1"/>
        <end position="22"/>
    </location>
</feature>
<evidence type="ECO:0000313" key="4">
    <source>
        <dbReference type="EMBL" id="MDX6189296.1"/>
    </source>
</evidence>
<dbReference type="SUPFAM" id="SSF111369">
    <property type="entry name" value="HlyD-like secretion proteins"/>
    <property type="match status" value="1"/>
</dbReference>
<evidence type="ECO:0000259" key="3">
    <source>
        <dbReference type="Pfam" id="PF25876"/>
    </source>
</evidence>
<evidence type="ECO:0000256" key="1">
    <source>
        <dbReference type="SAM" id="Coils"/>
    </source>
</evidence>
<dbReference type="Pfam" id="PF25876">
    <property type="entry name" value="HH_MFP_RND"/>
    <property type="match status" value="1"/>
</dbReference>
<dbReference type="Gene3D" id="2.40.30.170">
    <property type="match status" value="1"/>
</dbReference>
<comment type="caution">
    <text evidence="4">The sequence shown here is derived from an EMBL/GenBank/DDBJ whole genome shotgun (WGS) entry which is preliminary data.</text>
</comment>
<dbReference type="Gene3D" id="1.10.287.470">
    <property type="entry name" value="Helix hairpin bin"/>
    <property type="match status" value="1"/>
</dbReference>
<dbReference type="InterPro" id="IPR058624">
    <property type="entry name" value="MdtA-like_HH"/>
</dbReference>
<keyword evidence="5" id="KW-1185">Reference proteome</keyword>
<reference evidence="4 5" key="1">
    <citation type="submission" date="2023-11" db="EMBL/GenBank/DDBJ databases">
        <title>Unpublished Manusciprt.</title>
        <authorList>
            <person name="Saticioglu I.B."/>
            <person name="Ay H."/>
            <person name="Ajmi N."/>
            <person name="Altun S."/>
            <person name="Duman M."/>
        </authorList>
    </citation>
    <scope>NUCLEOTIDE SEQUENCE [LARGE SCALE GENOMIC DNA]</scope>
    <source>
        <strain evidence="4 5">Fl-318</strain>
    </source>
</reference>
<proteinExistence type="predicted"/>